<accession>Q223G6</accession>
<dbReference type="RefSeq" id="WP_011462368.1">
    <property type="nucleotide sequence ID" value="NC_007908.1"/>
</dbReference>
<keyword evidence="3" id="KW-1185">Reference proteome</keyword>
<dbReference type="AlphaFoldDB" id="Q223G6"/>
<dbReference type="KEGG" id="rfr:Rfer_0033"/>
<dbReference type="STRING" id="338969.Rfer_0033"/>
<gene>
    <name evidence="2" type="ordered locus">Rfer_0033</name>
</gene>
<feature type="compositionally biased region" description="Basic residues" evidence="1">
    <location>
        <begin position="70"/>
        <end position="82"/>
    </location>
</feature>
<sequence>MSPEQKARVSIDALLQQAGWHVCHMADANIHAARGVALREFPLNTGYGFADYLLYIDDKAAGSSQIASRPRSKRQSHQKYERRRTTISQQP</sequence>
<protein>
    <submittedName>
        <fullName evidence="2">Uncharacterized protein</fullName>
    </submittedName>
</protein>
<organism evidence="2 3">
    <name type="scientific">Albidiferax ferrireducens (strain ATCC BAA-621 / DSM 15236 / T118)</name>
    <name type="common">Rhodoferax ferrireducens</name>
    <dbReference type="NCBI Taxonomy" id="338969"/>
    <lineage>
        <taxon>Bacteria</taxon>
        <taxon>Pseudomonadati</taxon>
        <taxon>Pseudomonadota</taxon>
        <taxon>Betaproteobacteria</taxon>
        <taxon>Burkholderiales</taxon>
        <taxon>Comamonadaceae</taxon>
        <taxon>Rhodoferax</taxon>
    </lineage>
</organism>
<feature type="region of interest" description="Disordered" evidence="1">
    <location>
        <begin position="62"/>
        <end position="91"/>
    </location>
</feature>
<evidence type="ECO:0000313" key="2">
    <source>
        <dbReference type="EMBL" id="ABD67795.1"/>
    </source>
</evidence>
<proteinExistence type="predicted"/>
<dbReference type="Proteomes" id="UP000008332">
    <property type="component" value="Chromosome"/>
</dbReference>
<reference evidence="3" key="1">
    <citation type="submission" date="2006-02" db="EMBL/GenBank/DDBJ databases">
        <title>Complete sequence of chromosome of Rhodoferax ferrireducens DSM 15236.</title>
        <authorList>
            <person name="Copeland A."/>
            <person name="Lucas S."/>
            <person name="Lapidus A."/>
            <person name="Barry K."/>
            <person name="Detter J.C."/>
            <person name="Glavina del Rio T."/>
            <person name="Hammon N."/>
            <person name="Israni S."/>
            <person name="Pitluck S."/>
            <person name="Brettin T."/>
            <person name="Bruce D."/>
            <person name="Han C."/>
            <person name="Tapia R."/>
            <person name="Gilna P."/>
            <person name="Kiss H."/>
            <person name="Schmutz J."/>
            <person name="Larimer F."/>
            <person name="Land M."/>
            <person name="Kyrpides N."/>
            <person name="Ivanova N."/>
            <person name="Richardson P."/>
        </authorList>
    </citation>
    <scope>NUCLEOTIDE SEQUENCE [LARGE SCALE GENOMIC DNA]</scope>
    <source>
        <strain evidence="3">ATCC BAA-621 / DSM 15236 / T118</strain>
    </source>
</reference>
<dbReference type="eggNOG" id="COG4096">
    <property type="taxonomic scope" value="Bacteria"/>
</dbReference>
<name>Q223G6_ALBFT</name>
<evidence type="ECO:0000313" key="3">
    <source>
        <dbReference type="Proteomes" id="UP000008332"/>
    </source>
</evidence>
<evidence type="ECO:0000256" key="1">
    <source>
        <dbReference type="SAM" id="MobiDB-lite"/>
    </source>
</evidence>
<dbReference type="EMBL" id="CP000267">
    <property type="protein sequence ID" value="ABD67795.1"/>
    <property type="molecule type" value="Genomic_DNA"/>
</dbReference>
<dbReference type="HOGENOM" id="CLU_2424920_0_0_4"/>